<dbReference type="Proteomes" id="UP000490535">
    <property type="component" value="Unassembled WGS sequence"/>
</dbReference>
<name>A0A833UP81_ACIBZ</name>
<feature type="region of interest" description="Disordered" evidence="1">
    <location>
        <begin position="33"/>
        <end position="60"/>
    </location>
</feature>
<evidence type="ECO:0000313" key="3">
    <source>
        <dbReference type="Proteomes" id="UP000490535"/>
    </source>
</evidence>
<dbReference type="EMBL" id="WNDP01000121">
    <property type="protein sequence ID" value="KAF1020481.1"/>
    <property type="molecule type" value="Genomic_DNA"/>
</dbReference>
<reference evidence="3" key="1">
    <citation type="journal article" date="2020" name="MBio">
        <title>Horizontal gene transfer to a defensive symbiont with a reduced genome amongst a multipartite beetle microbiome.</title>
        <authorList>
            <person name="Waterworth S.C."/>
            <person name="Florez L.V."/>
            <person name="Rees E.R."/>
            <person name="Hertweck C."/>
            <person name="Kaltenpoth M."/>
            <person name="Kwan J.C."/>
        </authorList>
    </citation>
    <scope>NUCLEOTIDE SEQUENCE [LARGE SCALE GENOMIC DNA]</scope>
</reference>
<proteinExistence type="predicted"/>
<protein>
    <submittedName>
        <fullName evidence="2">Uncharacterized protein</fullName>
    </submittedName>
</protein>
<evidence type="ECO:0000313" key="2">
    <source>
        <dbReference type="EMBL" id="KAF1020481.1"/>
    </source>
</evidence>
<organism evidence="2 3">
    <name type="scientific">Acinetobacter bereziniae</name>
    <name type="common">Acinetobacter genomosp. 10</name>
    <dbReference type="NCBI Taxonomy" id="106648"/>
    <lineage>
        <taxon>Bacteria</taxon>
        <taxon>Pseudomonadati</taxon>
        <taxon>Pseudomonadota</taxon>
        <taxon>Gammaproteobacteria</taxon>
        <taxon>Moraxellales</taxon>
        <taxon>Moraxellaceae</taxon>
        <taxon>Acinetobacter</taxon>
    </lineage>
</organism>
<accession>A0A833UP81</accession>
<dbReference type="AlphaFoldDB" id="A0A833UP81"/>
<sequence>MRLGRIVLAALGMSAAFTEPAQRSVSAWDSTTWREPVKGKSKPNKVSQAKRRKYKRQGRL</sequence>
<comment type="caution">
    <text evidence="2">The sequence shown here is derived from an EMBL/GenBank/DDBJ whole genome shotgun (WGS) entry which is preliminary data.</text>
</comment>
<gene>
    <name evidence="2" type="ORF">GAK29_03618</name>
</gene>
<feature type="compositionally biased region" description="Basic residues" evidence="1">
    <location>
        <begin position="39"/>
        <end position="60"/>
    </location>
</feature>
<evidence type="ECO:0000256" key="1">
    <source>
        <dbReference type="SAM" id="MobiDB-lite"/>
    </source>
</evidence>